<dbReference type="STRING" id="168276.SAMN05444580_102133"/>
<organism evidence="1 2">
    <name type="scientific">Rhodococcus tukisamuensis</name>
    <dbReference type="NCBI Taxonomy" id="168276"/>
    <lineage>
        <taxon>Bacteria</taxon>
        <taxon>Bacillati</taxon>
        <taxon>Actinomycetota</taxon>
        <taxon>Actinomycetes</taxon>
        <taxon>Mycobacteriales</taxon>
        <taxon>Nocardiaceae</taxon>
        <taxon>Rhodococcus</taxon>
    </lineage>
</organism>
<dbReference type="EMBL" id="FNAB01000002">
    <property type="protein sequence ID" value="SDC93640.1"/>
    <property type="molecule type" value="Genomic_DNA"/>
</dbReference>
<name>A0A1G6QMK6_9NOCA</name>
<dbReference type="Proteomes" id="UP000199417">
    <property type="component" value="Unassembled WGS sequence"/>
</dbReference>
<sequence length="176" mass="19021">MARCVRHTNLTFSSLDLVGEAFLGGDMSELCDPKRAQKTLDRIKAAMPSDVQQALLPTAQAAVDALPTIADGFFIQKQRASGAVDLVKANGDLEKLEPNKAITTLMRARRNATHGFGGSATGDREHRGSRVLAHHDGSLPIEVAYLPYLYLLGVLTDPANMARRIQNGCRNVNKAP</sequence>
<proteinExistence type="predicted"/>
<accession>A0A1G6QMK6</accession>
<keyword evidence="2" id="KW-1185">Reference proteome</keyword>
<protein>
    <submittedName>
        <fullName evidence="1">Uncharacterized protein</fullName>
    </submittedName>
</protein>
<reference evidence="1 2" key="1">
    <citation type="submission" date="2016-10" db="EMBL/GenBank/DDBJ databases">
        <authorList>
            <person name="de Groot N.N."/>
        </authorList>
    </citation>
    <scope>NUCLEOTIDE SEQUENCE [LARGE SCALE GENOMIC DNA]</scope>
    <source>
        <strain evidence="1 2">JCM 11308</strain>
    </source>
</reference>
<dbReference type="AlphaFoldDB" id="A0A1G6QMK6"/>
<evidence type="ECO:0000313" key="2">
    <source>
        <dbReference type="Proteomes" id="UP000199417"/>
    </source>
</evidence>
<evidence type="ECO:0000313" key="1">
    <source>
        <dbReference type="EMBL" id="SDC93640.1"/>
    </source>
</evidence>
<gene>
    <name evidence="1" type="ORF">SAMN05444580_102133</name>
</gene>